<dbReference type="PANTHER" id="PTHR43386">
    <property type="entry name" value="OLIGOPEPTIDE TRANSPORT SYSTEM PERMEASE PROTEIN APPC"/>
    <property type="match status" value="1"/>
</dbReference>
<reference evidence="9 10" key="1">
    <citation type="submission" date="2023-07" db="EMBL/GenBank/DDBJ databases">
        <title>Genomic Encyclopedia of Type Strains, Phase IV (KMG-IV): sequencing the most valuable type-strain genomes for metagenomic binning, comparative biology and taxonomic classification.</title>
        <authorList>
            <person name="Goeker M."/>
        </authorList>
    </citation>
    <scope>NUCLEOTIDE SEQUENCE [LARGE SCALE GENOMIC DNA]</scope>
    <source>
        <strain evidence="9 10">DSM 9768</strain>
    </source>
</reference>
<keyword evidence="5 7" id="KW-1133">Transmembrane helix</keyword>
<name>A0ABT9ZQ14_9BACI</name>
<organism evidence="9 10">
    <name type="scientific">Evansella vedderi</name>
    <dbReference type="NCBI Taxonomy" id="38282"/>
    <lineage>
        <taxon>Bacteria</taxon>
        <taxon>Bacillati</taxon>
        <taxon>Bacillota</taxon>
        <taxon>Bacilli</taxon>
        <taxon>Bacillales</taxon>
        <taxon>Bacillaceae</taxon>
        <taxon>Evansella</taxon>
    </lineage>
</organism>
<dbReference type="CDD" id="cd06261">
    <property type="entry name" value="TM_PBP2"/>
    <property type="match status" value="1"/>
</dbReference>
<dbReference type="InterPro" id="IPR000515">
    <property type="entry name" value="MetI-like"/>
</dbReference>
<dbReference type="InterPro" id="IPR050366">
    <property type="entry name" value="BP-dependent_transpt_permease"/>
</dbReference>
<evidence type="ECO:0000313" key="9">
    <source>
        <dbReference type="EMBL" id="MDQ0252939.1"/>
    </source>
</evidence>
<dbReference type="EMBL" id="JAUSUG010000001">
    <property type="protein sequence ID" value="MDQ0252939.1"/>
    <property type="molecule type" value="Genomic_DNA"/>
</dbReference>
<feature type="domain" description="ABC transmembrane type-1" evidence="8">
    <location>
        <begin position="99"/>
        <end position="288"/>
    </location>
</feature>
<evidence type="ECO:0000259" key="8">
    <source>
        <dbReference type="PROSITE" id="PS50928"/>
    </source>
</evidence>
<keyword evidence="4 7" id="KW-0812">Transmembrane</keyword>
<comment type="subcellular location">
    <subcellularLocation>
        <location evidence="1 7">Cell membrane</location>
        <topology evidence="1 7">Multi-pass membrane protein</topology>
    </subcellularLocation>
</comment>
<feature type="transmembrane region" description="Helical" evidence="7">
    <location>
        <begin position="101"/>
        <end position="127"/>
    </location>
</feature>
<evidence type="ECO:0000256" key="4">
    <source>
        <dbReference type="ARBA" id="ARBA00022692"/>
    </source>
</evidence>
<evidence type="ECO:0000256" key="3">
    <source>
        <dbReference type="ARBA" id="ARBA00022475"/>
    </source>
</evidence>
<gene>
    <name evidence="9" type="ORF">J2S74_000311</name>
</gene>
<dbReference type="InterPro" id="IPR035906">
    <property type="entry name" value="MetI-like_sf"/>
</dbReference>
<dbReference type="PANTHER" id="PTHR43386:SF1">
    <property type="entry name" value="D,D-DIPEPTIDE TRANSPORT SYSTEM PERMEASE PROTEIN DDPC-RELATED"/>
    <property type="match status" value="1"/>
</dbReference>
<comment type="similarity">
    <text evidence="7">Belongs to the binding-protein-dependent transport system permease family.</text>
</comment>
<feature type="transmembrane region" description="Helical" evidence="7">
    <location>
        <begin position="266"/>
        <end position="288"/>
    </location>
</feature>
<dbReference type="InterPro" id="IPR025966">
    <property type="entry name" value="OppC_N"/>
</dbReference>
<evidence type="ECO:0000256" key="6">
    <source>
        <dbReference type="ARBA" id="ARBA00023136"/>
    </source>
</evidence>
<dbReference type="Pfam" id="PF00528">
    <property type="entry name" value="BPD_transp_1"/>
    <property type="match status" value="1"/>
</dbReference>
<feature type="transmembrane region" description="Helical" evidence="7">
    <location>
        <begin position="161"/>
        <end position="181"/>
    </location>
</feature>
<comment type="caution">
    <text evidence="9">The sequence shown here is derived from an EMBL/GenBank/DDBJ whole genome shotgun (WGS) entry which is preliminary data.</text>
</comment>
<feature type="transmembrane region" description="Helical" evidence="7">
    <location>
        <begin position="38"/>
        <end position="60"/>
    </location>
</feature>
<evidence type="ECO:0000256" key="5">
    <source>
        <dbReference type="ARBA" id="ARBA00022989"/>
    </source>
</evidence>
<keyword evidence="6 7" id="KW-0472">Membrane</keyword>
<dbReference type="PROSITE" id="PS50928">
    <property type="entry name" value="ABC_TM1"/>
    <property type="match status" value="1"/>
</dbReference>
<evidence type="ECO:0000256" key="2">
    <source>
        <dbReference type="ARBA" id="ARBA00022448"/>
    </source>
</evidence>
<feature type="transmembrane region" description="Helical" evidence="7">
    <location>
        <begin position="134"/>
        <end position="155"/>
    </location>
</feature>
<evidence type="ECO:0000256" key="1">
    <source>
        <dbReference type="ARBA" id="ARBA00004651"/>
    </source>
</evidence>
<dbReference type="Proteomes" id="UP001230005">
    <property type="component" value="Unassembled WGS sequence"/>
</dbReference>
<keyword evidence="10" id="KW-1185">Reference proteome</keyword>
<sequence>MSTNTQVSNELPLPAAKPRIKKKNPYIDIWYRLLKNKLAVVSLGVLVLLVLTALLADVIAPYPANEQNLTNILQAPNALHWLGTDAYGRDILSRIIYGSRISLQVGFVAVTFSVTLGGIIGAIAGFYGGSTDNILMRFMDILLAIPGILLAIAIVNVLGPGLVNVMIAVGIASLPTYARIVRASVLSIRDQEFVEASRAIGESNFSIIRRNVLPNCLAPIIVQATLGVAWAILSAAGLSFIGLGLQPPTPEWGAMLSEGRQYIYEAYWVTTFPGIAIALVVLALNIFGDGLRDAMDPRLKQ</sequence>
<evidence type="ECO:0000313" key="10">
    <source>
        <dbReference type="Proteomes" id="UP001230005"/>
    </source>
</evidence>
<protein>
    <submittedName>
        <fullName evidence="9">Peptide/nickel transport system permease protein</fullName>
    </submittedName>
</protein>
<feature type="transmembrane region" description="Helical" evidence="7">
    <location>
        <begin position="216"/>
        <end position="246"/>
    </location>
</feature>
<keyword evidence="3" id="KW-1003">Cell membrane</keyword>
<dbReference type="SUPFAM" id="SSF161098">
    <property type="entry name" value="MetI-like"/>
    <property type="match status" value="1"/>
</dbReference>
<keyword evidence="2 7" id="KW-0813">Transport</keyword>
<dbReference type="Gene3D" id="1.10.3720.10">
    <property type="entry name" value="MetI-like"/>
    <property type="match status" value="1"/>
</dbReference>
<proteinExistence type="inferred from homology"/>
<dbReference type="Pfam" id="PF12911">
    <property type="entry name" value="OppC_N"/>
    <property type="match status" value="1"/>
</dbReference>
<evidence type="ECO:0000256" key="7">
    <source>
        <dbReference type="RuleBase" id="RU363032"/>
    </source>
</evidence>
<accession>A0ABT9ZQ14</accession>
<dbReference type="RefSeq" id="WP_307320934.1">
    <property type="nucleotide sequence ID" value="NZ_JAUSUG010000001.1"/>
</dbReference>